<organism evidence="11 12">
    <name type="scientific">Streptomyces pseudovenezuelae</name>
    <dbReference type="NCBI Taxonomy" id="67350"/>
    <lineage>
        <taxon>Bacteria</taxon>
        <taxon>Bacillati</taxon>
        <taxon>Actinomycetota</taxon>
        <taxon>Actinomycetes</taxon>
        <taxon>Kitasatosporales</taxon>
        <taxon>Streptomycetaceae</taxon>
        <taxon>Streptomyces</taxon>
        <taxon>Streptomyces aurantiacus group</taxon>
    </lineage>
</organism>
<evidence type="ECO:0000256" key="7">
    <source>
        <dbReference type="ARBA" id="ARBA00022840"/>
    </source>
</evidence>
<evidence type="ECO:0000259" key="10">
    <source>
        <dbReference type="Pfam" id="PF07730"/>
    </source>
</evidence>
<dbReference type="PANTHER" id="PTHR24421">
    <property type="entry name" value="NITRATE/NITRITE SENSOR PROTEIN NARX-RELATED"/>
    <property type="match status" value="1"/>
</dbReference>
<reference evidence="11 12" key="1">
    <citation type="submission" date="2023-04" db="EMBL/GenBank/DDBJ databases">
        <title>Forest soil microbial communities from Buena Vista Peninsula, Colon Province, Panama.</title>
        <authorList>
            <person name="Bouskill N."/>
        </authorList>
    </citation>
    <scope>NUCLEOTIDE SEQUENCE [LARGE SCALE GENOMIC DNA]</scope>
    <source>
        <strain evidence="11 12">GGS1</strain>
    </source>
</reference>
<keyword evidence="7" id="KW-0067">ATP-binding</keyword>
<dbReference type="InterPro" id="IPR011712">
    <property type="entry name" value="Sig_transdc_His_kin_sub3_dim/P"/>
</dbReference>
<accession>A0ABT6M413</accession>
<evidence type="ECO:0000313" key="12">
    <source>
        <dbReference type="Proteomes" id="UP001160499"/>
    </source>
</evidence>
<comment type="caution">
    <text evidence="11">The sequence shown here is derived from an EMBL/GenBank/DDBJ whole genome shotgun (WGS) entry which is preliminary data.</text>
</comment>
<dbReference type="Gene3D" id="3.30.565.10">
    <property type="entry name" value="Histidine kinase-like ATPase, C-terminal domain"/>
    <property type="match status" value="1"/>
</dbReference>
<comment type="catalytic activity">
    <reaction evidence="1">
        <text>ATP + protein L-histidine = ADP + protein N-phospho-L-histidine.</text>
        <dbReference type="EC" id="2.7.13.3"/>
    </reaction>
</comment>
<dbReference type="PANTHER" id="PTHR24421:SF10">
    <property type="entry name" value="NITRATE_NITRITE SENSOR PROTEIN NARQ"/>
    <property type="match status" value="1"/>
</dbReference>
<evidence type="ECO:0000313" key="11">
    <source>
        <dbReference type="EMBL" id="MDH6222865.1"/>
    </source>
</evidence>
<dbReference type="GO" id="GO:0016301">
    <property type="term" value="F:kinase activity"/>
    <property type="evidence" value="ECO:0007669"/>
    <property type="project" value="UniProtKB-KW"/>
</dbReference>
<dbReference type="EMBL" id="JARXVH010000047">
    <property type="protein sequence ID" value="MDH6222865.1"/>
    <property type="molecule type" value="Genomic_DNA"/>
</dbReference>
<protein>
    <recommendedName>
        <fullName evidence="2">histidine kinase</fullName>
        <ecNumber evidence="2">2.7.13.3</ecNumber>
    </recommendedName>
</protein>
<dbReference type="SUPFAM" id="SSF55874">
    <property type="entry name" value="ATPase domain of HSP90 chaperone/DNA topoisomerase II/histidine kinase"/>
    <property type="match status" value="1"/>
</dbReference>
<evidence type="ECO:0000256" key="5">
    <source>
        <dbReference type="ARBA" id="ARBA00022741"/>
    </source>
</evidence>
<dbReference type="Proteomes" id="UP001160499">
    <property type="component" value="Unassembled WGS sequence"/>
</dbReference>
<keyword evidence="9" id="KW-0472">Membrane</keyword>
<evidence type="ECO:0000256" key="9">
    <source>
        <dbReference type="SAM" id="Phobius"/>
    </source>
</evidence>
<evidence type="ECO:0000256" key="4">
    <source>
        <dbReference type="ARBA" id="ARBA00022679"/>
    </source>
</evidence>
<keyword evidence="9" id="KW-1133">Transmembrane helix</keyword>
<proteinExistence type="predicted"/>
<evidence type="ECO:0000256" key="8">
    <source>
        <dbReference type="ARBA" id="ARBA00023012"/>
    </source>
</evidence>
<evidence type="ECO:0000256" key="3">
    <source>
        <dbReference type="ARBA" id="ARBA00022553"/>
    </source>
</evidence>
<keyword evidence="12" id="KW-1185">Reference proteome</keyword>
<sequence>MVHVFRTVTSVNETTTEDESVAGAGAAGLRRVRDPGNLLAVATPVAAGLSVVSLWWALPTVITAFLAGRRPGRIRPTALVLVAVLAAGVVAVSMVPSWLALGSQFVGVVVLAAMLPWFVGRFWRQYQELIRAGWERAEHLEREQRLVAEQARLLERARIAQDMHDVLGHDLSLIALSAGALKLAPGLADHHRLAAQDIRAKAAAAVERLGEVIGVLREETDGAPMRPSDSSLTRLVGEASASGLAVELRVDGEGAGLPSVVERATHRVVQEALTNVAKHAPHAATTVHVSHAATETRVLVKNGPASAAAGSRPWSGGRGLIGLDERVRLAGGSFEYGSRGGGFAVVARLPHMPPAQPPRPAAPTPHRQGGELPQEYRHARRRAGRTLVTAVMLPLVTGAVLSGALMGWETLSASRSVLDPRDYARLRVGQDRSEVERVLPDRQTIHRPSATEPKGRGITCEYYAMTADRFDDRSGDAYRLCFQRNMLVSLDALTP</sequence>
<feature type="transmembrane region" description="Helical" evidence="9">
    <location>
        <begin position="387"/>
        <end position="408"/>
    </location>
</feature>
<gene>
    <name evidence="11" type="ORF">M2283_010217</name>
</gene>
<keyword evidence="6 11" id="KW-0418">Kinase</keyword>
<keyword evidence="8" id="KW-0902">Two-component regulatory system</keyword>
<feature type="domain" description="Signal transduction histidine kinase subgroup 3 dimerisation and phosphoacceptor" evidence="10">
    <location>
        <begin position="155"/>
        <end position="219"/>
    </location>
</feature>
<keyword evidence="4" id="KW-0808">Transferase</keyword>
<evidence type="ECO:0000256" key="2">
    <source>
        <dbReference type="ARBA" id="ARBA00012438"/>
    </source>
</evidence>
<dbReference type="Pfam" id="PF07730">
    <property type="entry name" value="HisKA_3"/>
    <property type="match status" value="1"/>
</dbReference>
<feature type="transmembrane region" description="Helical" evidence="9">
    <location>
        <begin position="78"/>
        <end position="99"/>
    </location>
</feature>
<dbReference type="RefSeq" id="WP_280883446.1">
    <property type="nucleotide sequence ID" value="NZ_JARXVH010000047.1"/>
</dbReference>
<evidence type="ECO:0000256" key="1">
    <source>
        <dbReference type="ARBA" id="ARBA00000085"/>
    </source>
</evidence>
<dbReference type="CDD" id="cd16917">
    <property type="entry name" value="HATPase_UhpB-NarQ-NarX-like"/>
    <property type="match status" value="1"/>
</dbReference>
<feature type="transmembrane region" description="Helical" evidence="9">
    <location>
        <begin position="105"/>
        <end position="123"/>
    </location>
</feature>
<feature type="transmembrane region" description="Helical" evidence="9">
    <location>
        <begin position="38"/>
        <end position="66"/>
    </location>
</feature>
<name>A0ABT6M413_9ACTN</name>
<keyword evidence="9" id="KW-0812">Transmembrane</keyword>
<dbReference type="EC" id="2.7.13.3" evidence="2"/>
<keyword evidence="3" id="KW-0597">Phosphoprotein</keyword>
<dbReference type="InterPro" id="IPR050482">
    <property type="entry name" value="Sensor_HK_TwoCompSys"/>
</dbReference>
<keyword evidence="5" id="KW-0547">Nucleotide-binding</keyword>
<dbReference type="Gene3D" id="1.20.5.1930">
    <property type="match status" value="1"/>
</dbReference>
<evidence type="ECO:0000256" key="6">
    <source>
        <dbReference type="ARBA" id="ARBA00022777"/>
    </source>
</evidence>
<dbReference type="InterPro" id="IPR036890">
    <property type="entry name" value="HATPase_C_sf"/>
</dbReference>